<dbReference type="Pfam" id="PF04082">
    <property type="entry name" value="Fungal_trans"/>
    <property type="match status" value="1"/>
</dbReference>
<dbReference type="EMBL" id="JAGSXJ010000016">
    <property type="protein sequence ID" value="KAH6684912.1"/>
    <property type="molecule type" value="Genomic_DNA"/>
</dbReference>
<feature type="region of interest" description="Disordered" evidence="8">
    <location>
        <begin position="68"/>
        <end position="125"/>
    </location>
</feature>
<dbReference type="GO" id="GO:0006351">
    <property type="term" value="P:DNA-templated transcription"/>
    <property type="evidence" value="ECO:0007669"/>
    <property type="project" value="InterPro"/>
</dbReference>
<evidence type="ECO:0000313" key="11">
    <source>
        <dbReference type="Proteomes" id="UP000770015"/>
    </source>
</evidence>
<dbReference type="PANTHER" id="PTHR47782:SF12">
    <property type="entry name" value="ZN(II)2CYS6 TRANSCRIPTION FACTOR (EUROFUNG)"/>
    <property type="match status" value="1"/>
</dbReference>
<evidence type="ECO:0000256" key="6">
    <source>
        <dbReference type="ARBA" id="ARBA00023163"/>
    </source>
</evidence>
<dbReference type="InterPro" id="IPR052202">
    <property type="entry name" value="Yeast_MetPath_Reg"/>
</dbReference>
<dbReference type="SUPFAM" id="SSF57701">
    <property type="entry name" value="Zn2/Cys6 DNA-binding domain"/>
    <property type="match status" value="1"/>
</dbReference>
<gene>
    <name evidence="10" type="ORF">F5X68DRAFT_136913</name>
</gene>
<dbReference type="GO" id="GO:0000981">
    <property type="term" value="F:DNA-binding transcription factor activity, RNA polymerase II-specific"/>
    <property type="evidence" value="ECO:0007669"/>
    <property type="project" value="InterPro"/>
</dbReference>
<dbReference type="GO" id="GO:0045944">
    <property type="term" value="P:positive regulation of transcription by RNA polymerase II"/>
    <property type="evidence" value="ECO:0007669"/>
    <property type="project" value="TreeGrafter"/>
</dbReference>
<feature type="compositionally biased region" description="Polar residues" evidence="8">
    <location>
        <begin position="71"/>
        <end position="85"/>
    </location>
</feature>
<dbReference type="InterPro" id="IPR007219">
    <property type="entry name" value="XnlR_reg_dom"/>
</dbReference>
<evidence type="ECO:0000256" key="5">
    <source>
        <dbReference type="ARBA" id="ARBA00023125"/>
    </source>
</evidence>
<organism evidence="10 11">
    <name type="scientific">Plectosphaerella plurivora</name>
    <dbReference type="NCBI Taxonomy" id="936078"/>
    <lineage>
        <taxon>Eukaryota</taxon>
        <taxon>Fungi</taxon>
        <taxon>Dikarya</taxon>
        <taxon>Ascomycota</taxon>
        <taxon>Pezizomycotina</taxon>
        <taxon>Sordariomycetes</taxon>
        <taxon>Hypocreomycetidae</taxon>
        <taxon>Glomerellales</taxon>
        <taxon>Plectosphaerellaceae</taxon>
        <taxon>Plectosphaerella</taxon>
    </lineage>
</organism>
<evidence type="ECO:0000256" key="4">
    <source>
        <dbReference type="ARBA" id="ARBA00023015"/>
    </source>
</evidence>
<dbReference type="InterPro" id="IPR036864">
    <property type="entry name" value="Zn2-C6_fun-type_DNA-bd_sf"/>
</dbReference>
<evidence type="ECO:0000259" key="9">
    <source>
        <dbReference type="PROSITE" id="PS00463"/>
    </source>
</evidence>
<dbReference type="PROSITE" id="PS00463">
    <property type="entry name" value="ZN2_CY6_FUNGAL_1"/>
    <property type="match status" value="1"/>
</dbReference>
<dbReference type="CDD" id="cd12148">
    <property type="entry name" value="fungal_TF_MHR"/>
    <property type="match status" value="1"/>
</dbReference>
<proteinExistence type="predicted"/>
<name>A0A9P8V8U5_9PEZI</name>
<feature type="domain" description="Zn(2)-C6 fungal-type" evidence="9">
    <location>
        <begin position="14"/>
        <end position="41"/>
    </location>
</feature>
<evidence type="ECO:0000256" key="3">
    <source>
        <dbReference type="ARBA" id="ARBA00022833"/>
    </source>
</evidence>
<evidence type="ECO:0000313" key="10">
    <source>
        <dbReference type="EMBL" id="KAH6684912.1"/>
    </source>
</evidence>
<keyword evidence="5" id="KW-0238">DNA-binding</keyword>
<dbReference type="OrthoDB" id="9970124at2759"/>
<dbReference type="SMART" id="SM00906">
    <property type="entry name" value="Fungal_trans"/>
    <property type="match status" value="1"/>
</dbReference>
<comment type="caution">
    <text evidence="10">The sequence shown here is derived from an EMBL/GenBank/DDBJ whole genome shotgun (WGS) entry which is preliminary data.</text>
</comment>
<dbReference type="GO" id="GO:0008270">
    <property type="term" value="F:zinc ion binding"/>
    <property type="evidence" value="ECO:0007669"/>
    <property type="project" value="InterPro"/>
</dbReference>
<keyword evidence="4" id="KW-0805">Transcription regulation</keyword>
<keyword evidence="11" id="KW-1185">Reference proteome</keyword>
<reference evidence="10" key="1">
    <citation type="journal article" date="2021" name="Nat. Commun.">
        <title>Genetic determinants of endophytism in the Arabidopsis root mycobiome.</title>
        <authorList>
            <person name="Mesny F."/>
            <person name="Miyauchi S."/>
            <person name="Thiergart T."/>
            <person name="Pickel B."/>
            <person name="Atanasova L."/>
            <person name="Karlsson M."/>
            <person name="Huettel B."/>
            <person name="Barry K.W."/>
            <person name="Haridas S."/>
            <person name="Chen C."/>
            <person name="Bauer D."/>
            <person name="Andreopoulos W."/>
            <person name="Pangilinan J."/>
            <person name="LaButti K."/>
            <person name="Riley R."/>
            <person name="Lipzen A."/>
            <person name="Clum A."/>
            <person name="Drula E."/>
            <person name="Henrissat B."/>
            <person name="Kohler A."/>
            <person name="Grigoriev I.V."/>
            <person name="Martin F.M."/>
            <person name="Hacquard S."/>
        </authorList>
    </citation>
    <scope>NUCLEOTIDE SEQUENCE</scope>
    <source>
        <strain evidence="10">MPI-SDFR-AT-0117</strain>
    </source>
</reference>
<evidence type="ECO:0000256" key="1">
    <source>
        <dbReference type="ARBA" id="ARBA00004123"/>
    </source>
</evidence>
<dbReference type="InterPro" id="IPR001138">
    <property type="entry name" value="Zn2Cys6_DnaBD"/>
</dbReference>
<protein>
    <submittedName>
        <fullName evidence="10">Fungal-specific transcription factor domain-containing protein</fullName>
    </submittedName>
</protein>
<keyword evidence="6" id="KW-0804">Transcription</keyword>
<evidence type="ECO:0000256" key="2">
    <source>
        <dbReference type="ARBA" id="ARBA00022723"/>
    </source>
</evidence>
<comment type="subcellular location">
    <subcellularLocation>
        <location evidence="1">Nucleus</location>
    </subcellularLocation>
</comment>
<keyword evidence="7" id="KW-0539">Nucleus</keyword>
<dbReference type="Proteomes" id="UP000770015">
    <property type="component" value="Unassembled WGS sequence"/>
</dbReference>
<keyword evidence="2" id="KW-0479">Metal-binding</keyword>
<accession>A0A9P8V8U5</accession>
<evidence type="ECO:0000256" key="7">
    <source>
        <dbReference type="ARBA" id="ARBA00023242"/>
    </source>
</evidence>
<keyword evidence="3" id="KW-0862">Zinc</keyword>
<dbReference type="Gene3D" id="4.10.240.10">
    <property type="entry name" value="Zn(2)-C6 fungal-type DNA-binding domain"/>
    <property type="match status" value="1"/>
</dbReference>
<dbReference type="PANTHER" id="PTHR47782">
    <property type="entry name" value="ZN(II)2CYS6 TRANSCRIPTION FACTOR (EUROFUNG)-RELATED"/>
    <property type="match status" value="1"/>
</dbReference>
<dbReference type="GO" id="GO:0043565">
    <property type="term" value="F:sequence-specific DNA binding"/>
    <property type="evidence" value="ECO:0007669"/>
    <property type="project" value="TreeGrafter"/>
</dbReference>
<dbReference type="SMART" id="SM00066">
    <property type="entry name" value="GAL4"/>
    <property type="match status" value="1"/>
</dbReference>
<evidence type="ECO:0000256" key="8">
    <source>
        <dbReference type="SAM" id="MobiDB-lite"/>
    </source>
</evidence>
<dbReference type="AlphaFoldDB" id="A0A9P8V8U5"/>
<dbReference type="CDD" id="cd00067">
    <property type="entry name" value="GAL4"/>
    <property type="match status" value="1"/>
</dbReference>
<dbReference type="GO" id="GO:0005634">
    <property type="term" value="C:nucleus"/>
    <property type="evidence" value="ECO:0007669"/>
    <property type="project" value="UniProtKB-SubCell"/>
</dbReference>
<sequence length="650" mass="72330">MESIQKKRGTPAKSCLRCHRRKQRCVGYPACSNCTAANIPCSRSSTPTLRRLAGLSKEELLQKIEELEAGTSAQPARGSTGSPTGQDDPVDDWHANEGTLGELDDHQEPRPTPNPSTSTEVALARDSPRRMAVNLEATELSLFGEKRHAAIQNTSSALKRQTLTTFLESMHRRVTFCDFDELLRTNDLICRGLVTPTSMQLIRLYMAYAIGAMVLQLTGAPGQLHPERFFEEALAIHGSIKQHRPIDEAEFLLWQVLYKLRGSFSSDVWYLIGSAMRTAVDANLHRESHYSSLSPKTADEHRRLFWAIYLMERNICWSLKRPFSLAEDDIDTRIPTAEKHAVALLSLAYGEGGFPDFSDEKLRPLDTSVFTLGIELSRISSQIYSQIHRAGGPSTPRDHIPPLLDRLYLFEASLPPCSPPDYDFLQMHIKNTIRKLIEPALSSLHPSDYLIRTYLDAAGGVCRLFKKLRLKRCLGYSFTLINSVFVTGVTIWLPNHKSYVVSRIPSLWTPARANDLRACSSSLYAAAERNRAVKKYCDTLDAIIEAVSEHIEKASDPMDCLLGAHSNAESPGDDSSPREAFGKLGSSLKELKFEFPSDSYPSYRFDNNGAEATDGIGAWSDVTLSGSPWGSFGPMNDEDIMSMPFLFGGS</sequence>